<organism evidence="1 2">
    <name type="scientific">Panagrolaimus sp. PS1159</name>
    <dbReference type="NCBI Taxonomy" id="55785"/>
    <lineage>
        <taxon>Eukaryota</taxon>
        <taxon>Metazoa</taxon>
        <taxon>Ecdysozoa</taxon>
        <taxon>Nematoda</taxon>
        <taxon>Chromadorea</taxon>
        <taxon>Rhabditida</taxon>
        <taxon>Tylenchina</taxon>
        <taxon>Panagrolaimomorpha</taxon>
        <taxon>Panagrolaimoidea</taxon>
        <taxon>Panagrolaimidae</taxon>
        <taxon>Panagrolaimus</taxon>
    </lineage>
</organism>
<dbReference type="WBParaSite" id="PS1159_v2.g3703.t1">
    <property type="protein sequence ID" value="PS1159_v2.g3703.t1"/>
    <property type="gene ID" value="PS1159_v2.g3703"/>
</dbReference>
<reference evidence="2" key="1">
    <citation type="submission" date="2022-11" db="UniProtKB">
        <authorList>
            <consortium name="WormBaseParasite"/>
        </authorList>
    </citation>
    <scope>IDENTIFICATION</scope>
</reference>
<evidence type="ECO:0000313" key="1">
    <source>
        <dbReference type="Proteomes" id="UP000887580"/>
    </source>
</evidence>
<dbReference type="Proteomes" id="UP000887580">
    <property type="component" value="Unplaced"/>
</dbReference>
<protein>
    <submittedName>
        <fullName evidence="2">Uncharacterized protein</fullName>
    </submittedName>
</protein>
<accession>A0AC35GBS9</accession>
<proteinExistence type="predicted"/>
<name>A0AC35GBS9_9BILA</name>
<evidence type="ECO:0000313" key="2">
    <source>
        <dbReference type="WBParaSite" id="PS1159_v2.g3703.t1"/>
    </source>
</evidence>
<sequence>MKKLAVIIFFLTFQTSVAKINKTSSNGSKLEIANGYGGGFGGGVPPQPQLPPNDKYICDGDSKIFVKSNAYEYSIYGYGNNQNIFAGKHLKCSAIANFNEETCKKCCQISTSSMDDNSIVGIIINEQMSKRCRCCLPRDLENISQSQPFGCTQGIGGGYGC</sequence>